<dbReference type="PROSITE" id="PS51480">
    <property type="entry name" value="DHAL"/>
    <property type="match status" value="1"/>
</dbReference>
<evidence type="ECO:0000256" key="3">
    <source>
        <dbReference type="ARBA" id="ARBA00008757"/>
    </source>
</evidence>
<evidence type="ECO:0000313" key="16">
    <source>
        <dbReference type="EMBL" id="PVI04259.1"/>
    </source>
</evidence>
<gene>
    <name evidence="16" type="ORF">DM02DRAFT_556722</name>
</gene>
<dbReference type="InterPro" id="IPR004007">
    <property type="entry name" value="DhaL_dom"/>
</dbReference>
<evidence type="ECO:0000256" key="1">
    <source>
        <dbReference type="ARBA" id="ARBA00003264"/>
    </source>
</evidence>
<organism evidence="16 17">
    <name type="scientific">Periconia macrospinosa</name>
    <dbReference type="NCBI Taxonomy" id="97972"/>
    <lineage>
        <taxon>Eukaryota</taxon>
        <taxon>Fungi</taxon>
        <taxon>Dikarya</taxon>
        <taxon>Ascomycota</taxon>
        <taxon>Pezizomycotina</taxon>
        <taxon>Dothideomycetes</taxon>
        <taxon>Pleosporomycetidae</taxon>
        <taxon>Pleosporales</taxon>
        <taxon>Massarineae</taxon>
        <taxon>Periconiaceae</taxon>
        <taxon>Periconia</taxon>
    </lineage>
</organism>
<dbReference type="EMBL" id="KZ805323">
    <property type="protein sequence ID" value="PVI04259.1"/>
    <property type="molecule type" value="Genomic_DNA"/>
</dbReference>
<dbReference type="SUPFAM" id="SSF101473">
    <property type="entry name" value="DhaL-like"/>
    <property type="match status" value="1"/>
</dbReference>
<sequence length="604" mass="63502">MSRKHFFSNPEGMVVHMLTSLTTRNKHMALDAAQRVVYNTAHPPSRVTIISGGGSGHEPAWAGYVGDGMLSAAVCGDIFASPSTKQIMSGIRNVPSDEGIILCITNYTGDMLHFGLAREKGQALGYKVDVVCMAEDAALGREKSGKVGRRGLAGNLLVIKLIGAASQKGWSFEKCRTMGELGNSQLVTIGASLDHCHVMGREAFEHVPDDSYVLGMGIHNEPGLHTISPMPPATDIIKEMLKYLLDPNDTDRAFISIKPTDNVVMLINNFGGLSGLELEALTNLTLEVLASDWSIVPTRIYSGMLETSLNGQGFSITLGNMSGMASAMSVSDDEIIALLDAPTNAPAWPKNNYVPVTKSAEMASRREKANAAAAQGHDASKGPAAPPALFPALRKACEAALAAEPTITQYDLQMGDGDCGEAVAQVCKSILKNIDAFSSSSTSSSSPPALLAFLEAVGDSVEDVGGSLGAILSILITAFTNALASLTSSSTTTSPSSDQLSLETVSKAATLALANLKNYTAARVGDRTVMDVIIPFIETLASAQDFGKAAHEAQQAADKTKDMKAKFGRATYVGEDGDGERSRIPDPGAYAAGVWVGGLVKGWE</sequence>
<dbReference type="SUPFAM" id="SSF82549">
    <property type="entry name" value="DAK1/DegV-like"/>
    <property type="match status" value="1"/>
</dbReference>
<comment type="similarity">
    <text evidence="3">Belongs to the dihydroxyacetone kinase (DAK) family.</text>
</comment>
<feature type="binding site" evidence="12">
    <location>
        <begin position="54"/>
        <end position="57"/>
    </location>
    <ligand>
        <name>substrate</name>
    </ligand>
</feature>
<dbReference type="NCBIfam" id="TIGR02361">
    <property type="entry name" value="dak_ATP"/>
    <property type="match status" value="1"/>
</dbReference>
<evidence type="ECO:0000256" key="7">
    <source>
        <dbReference type="ARBA" id="ARBA00022798"/>
    </source>
</evidence>
<evidence type="ECO:0000313" key="17">
    <source>
        <dbReference type="Proteomes" id="UP000244855"/>
    </source>
</evidence>
<evidence type="ECO:0000256" key="6">
    <source>
        <dbReference type="ARBA" id="ARBA00022777"/>
    </source>
</evidence>
<dbReference type="PANTHER" id="PTHR28629">
    <property type="entry name" value="TRIOKINASE/FMN CYCLASE"/>
    <property type="match status" value="1"/>
</dbReference>
<feature type="active site" description="Tele-hemiaminal-histidine intermediate" evidence="11">
    <location>
        <position position="219"/>
    </location>
</feature>
<keyword evidence="5" id="KW-0547">Nucleotide-binding</keyword>
<dbReference type="Pfam" id="PF02733">
    <property type="entry name" value="Dak1"/>
    <property type="match status" value="1"/>
</dbReference>
<dbReference type="STRING" id="97972.A0A2V1E1Y2"/>
<evidence type="ECO:0000259" key="15">
    <source>
        <dbReference type="PROSITE" id="PS51481"/>
    </source>
</evidence>
<dbReference type="Pfam" id="PF02734">
    <property type="entry name" value="Dak2"/>
    <property type="match status" value="1"/>
</dbReference>
<evidence type="ECO:0000256" key="8">
    <source>
        <dbReference type="ARBA" id="ARBA00022840"/>
    </source>
</evidence>
<keyword evidence="8" id="KW-0067">ATP-binding</keyword>
<comment type="catalytic activity">
    <reaction evidence="10">
        <text>dihydroxyacetone + ATP = dihydroxyacetone phosphate + ADP + H(+)</text>
        <dbReference type="Rhea" id="RHEA:15773"/>
        <dbReference type="ChEBI" id="CHEBI:15378"/>
        <dbReference type="ChEBI" id="CHEBI:16016"/>
        <dbReference type="ChEBI" id="CHEBI:30616"/>
        <dbReference type="ChEBI" id="CHEBI:57642"/>
        <dbReference type="ChEBI" id="CHEBI:456216"/>
        <dbReference type="EC" id="2.7.1.29"/>
    </reaction>
</comment>
<keyword evidence="17" id="KW-1185">Reference proteome</keyword>
<evidence type="ECO:0000256" key="2">
    <source>
        <dbReference type="ARBA" id="ARBA00004778"/>
    </source>
</evidence>
<evidence type="ECO:0000256" key="12">
    <source>
        <dbReference type="PIRSR" id="PIRSR612734-2"/>
    </source>
</evidence>
<keyword evidence="4" id="KW-0808">Transferase</keyword>
<protein>
    <submittedName>
        <fullName evidence="16">Dihydroxyacetone kinase</fullName>
    </submittedName>
</protein>
<accession>A0A2V1E1Y2</accession>
<dbReference type="Proteomes" id="UP000244855">
    <property type="component" value="Unassembled WGS sequence"/>
</dbReference>
<feature type="region of interest" description="Disordered" evidence="13">
    <location>
        <begin position="364"/>
        <end position="383"/>
    </location>
</feature>
<reference evidence="16 17" key="1">
    <citation type="journal article" date="2018" name="Sci. Rep.">
        <title>Comparative genomics provides insights into the lifestyle and reveals functional heterogeneity of dark septate endophytic fungi.</title>
        <authorList>
            <person name="Knapp D.G."/>
            <person name="Nemeth J.B."/>
            <person name="Barry K."/>
            <person name="Hainaut M."/>
            <person name="Henrissat B."/>
            <person name="Johnson J."/>
            <person name="Kuo A."/>
            <person name="Lim J.H.P."/>
            <person name="Lipzen A."/>
            <person name="Nolan M."/>
            <person name="Ohm R.A."/>
            <person name="Tamas L."/>
            <person name="Grigoriev I.V."/>
            <person name="Spatafora J.W."/>
            <person name="Nagy L.G."/>
            <person name="Kovacs G.M."/>
        </authorList>
    </citation>
    <scope>NUCLEOTIDE SEQUENCE [LARGE SCALE GENOMIC DNA]</scope>
    <source>
        <strain evidence="16 17">DSE2036</strain>
    </source>
</reference>
<proteinExistence type="inferred from homology"/>
<comment type="pathway">
    <text evidence="2">Polyol metabolism; glycerol fermentation; glycerone phosphate from glycerol (oxidative route): step 2/2.</text>
</comment>
<dbReference type="Gene3D" id="3.40.50.10440">
    <property type="entry name" value="Dihydroxyacetone kinase, domain 1"/>
    <property type="match status" value="1"/>
</dbReference>
<dbReference type="InterPro" id="IPR036117">
    <property type="entry name" value="DhaL_dom_sf"/>
</dbReference>
<dbReference type="FunFam" id="3.40.50.10440:FF:000004">
    <property type="entry name" value="Dihydroxyacetone kinase"/>
    <property type="match status" value="1"/>
</dbReference>
<dbReference type="UniPathway" id="UPA00617">
    <property type="reaction ID" value="UER00669"/>
</dbReference>
<name>A0A2V1E1Y2_9PLEO</name>
<dbReference type="FunFam" id="3.30.1180.20:FF:000001">
    <property type="entry name" value="Dihydroxyacetone kinase 1"/>
    <property type="match status" value="1"/>
</dbReference>
<dbReference type="GO" id="GO:0050354">
    <property type="term" value="F:triokinase activity"/>
    <property type="evidence" value="ECO:0007669"/>
    <property type="project" value="UniProtKB-EC"/>
</dbReference>
<dbReference type="Gene3D" id="1.25.40.340">
    <property type="match status" value="1"/>
</dbReference>
<comment type="function">
    <text evidence="1">Catalyzes both the phosphorylation of dihydroxyacetone and of glyceraldehyde.</text>
</comment>
<dbReference type="GO" id="GO:0004371">
    <property type="term" value="F:glycerone kinase activity"/>
    <property type="evidence" value="ECO:0007669"/>
    <property type="project" value="UniProtKB-EC"/>
</dbReference>
<dbReference type="GO" id="GO:0005524">
    <property type="term" value="F:ATP binding"/>
    <property type="evidence" value="ECO:0007669"/>
    <property type="project" value="UniProtKB-KW"/>
</dbReference>
<feature type="binding site" evidence="12">
    <location>
        <position position="110"/>
    </location>
    <ligand>
        <name>substrate</name>
    </ligand>
</feature>
<evidence type="ECO:0000256" key="13">
    <source>
        <dbReference type="SAM" id="MobiDB-lite"/>
    </source>
</evidence>
<dbReference type="PROSITE" id="PS51481">
    <property type="entry name" value="DHAK"/>
    <property type="match status" value="1"/>
</dbReference>
<dbReference type="PANTHER" id="PTHR28629:SF1">
    <property type="entry name" value="YALI0F01606P"/>
    <property type="match status" value="1"/>
</dbReference>
<keyword evidence="6 16" id="KW-0418">Kinase</keyword>
<dbReference type="InterPro" id="IPR050861">
    <property type="entry name" value="Dihydroxyacetone_Kinase"/>
</dbReference>
<dbReference type="Gene3D" id="3.30.1180.20">
    <property type="entry name" value="Dihydroxyacetone kinase, domain 2"/>
    <property type="match status" value="1"/>
</dbReference>
<feature type="domain" description="DhaK" evidence="15">
    <location>
        <begin position="9"/>
        <end position="348"/>
    </location>
</feature>
<dbReference type="InterPro" id="IPR004006">
    <property type="entry name" value="DhaK_dom"/>
</dbReference>
<keyword evidence="7" id="KW-0319">Glycerol metabolism</keyword>
<evidence type="ECO:0000256" key="4">
    <source>
        <dbReference type="ARBA" id="ARBA00022679"/>
    </source>
</evidence>
<feature type="domain" description="DhaL" evidence="14">
    <location>
        <begin position="387"/>
        <end position="601"/>
    </location>
</feature>
<dbReference type="InterPro" id="IPR012734">
    <property type="entry name" value="DhaK_ATP"/>
</dbReference>
<evidence type="ECO:0000256" key="11">
    <source>
        <dbReference type="PIRSR" id="PIRSR612734-1"/>
    </source>
</evidence>
<evidence type="ECO:0000256" key="10">
    <source>
        <dbReference type="ARBA" id="ARBA00048898"/>
    </source>
</evidence>
<evidence type="ECO:0000259" key="14">
    <source>
        <dbReference type="PROSITE" id="PS51480"/>
    </source>
</evidence>
<dbReference type="GO" id="GO:0005829">
    <property type="term" value="C:cytosol"/>
    <property type="evidence" value="ECO:0007669"/>
    <property type="project" value="TreeGrafter"/>
</dbReference>
<evidence type="ECO:0000256" key="9">
    <source>
        <dbReference type="ARBA" id="ARBA00047974"/>
    </source>
</evidence>
<dbReference type="SMART" id="SM01120">
    <property type="entry name" value="Dak2"/>
    <property type="match status" value="1"/>
</dbReference>
<dbReference type="OrthoDB" id="1724672at2759"/>
<dbReference type="GO" id="GO:0019588">
    <property type="term" value="P:anaerobic glycerol catabolic process"/>
    <property type="evidence" value="ECO:0007669"/>
    <property type="project" value="UniProtKB-UniPathway"/>
</dbReference>
<dbReference type="AlphaFoldDB" id="A0A2V1E1Y2"/>
<evidence type="ECO:0000256" key="5">
    <source>
        <dbReference type="ARBA" id="ARBA00022741"/>
    </source>
</evidence>
<feature type="non-terminal residue" evidence="16">
    <location>
        <position position="604"/>
    </location>
</feature>
<comment type="catalytic activity">
    <reaction evidence="9">
        <text>D-glyceraldehyde + ATP = D-glyceraldehyde 3-phosphate + ADP + H(+)</text>
        <dbReference type="Rhea" id="RHEA:13941"/>
        <dbReference type="ChEBI" id="CHEBI:15378"/>
        <dbReference type="ChEBI" id="CHEBI:17378"/>
        <dbReference type="ChEBI" id="CHEBI:30616"/>
        <dbReference type="ChEBI" id="CHEBI:59776"/>
        <dbReference type="ChEBI" id="CHEBI:456216"/>
        <dbReference type="EC" id="2.7.1.28"/>
    </reaction>
</comment>